<feature type="transmembrane region" description="Helical" evidence="6">
    <location>
        <begin position="400"/>
        <end position="422"/>
    </location>
</feature>
<feature type="transmembrane region" description="Helical" evidence="6">
    <location>
        <begin position="91"/>
        <end position="110"/>
    </location>
</feature>
<dbReference type="GO" id="GO:0005886">
    <property type="term" value="C:plasma membrane"/>
    <property type="evidence" value="ECO:0007669"/>
    <property type="project" value="UniProtKB-SubCell"/>
</dbReference>
<feature type="transmembrane region" description="Helical" evidence="6">
    <location>
        <begin position="156"/>
        <end position="176"/>
    </location>
</feature>
<organism evidence="7">
    <name type="scientific">hydrothermal vent metagenome</name>
    <dbReference type="NCBI Taxonomy" id="652676"/>
    <lineage>
        <taxon>unclassified sequences</taxon>
        <taxon>metagenomes</taxon>
        <taxon>ecological metagenomes</taxon>
    </lineage>
</organism>
<evidence type="ECO:0000256" key="4">
    <source>
        <dbReference type="ARBA" id="ARBA00022989"/>
    </source>
</evidence>
<gene>
    <name evidence="7" type="ORF">MNBD_GAMMA09-236</name>
</gene>
<feature type="transmembrane region" description="Helical" evidence="6">
    <location>
        <begin position="182"/>
        <end position="203"/>
    </location>
</feature>
<feature type="transmembrane region" description="Helical" evidence="6">
    <location>
        <begin position="39"/>
        <end position="57"/>
    </location>
</feature>
<dbReference type="PANTHER" id="PTHR30250:SF26">
    <property type="entry name" value="PSMA PROTEIN"/>
    <property type="match status" value="1"/>
</dbReference>
<name>A0A3B0XE57_9ZZZZ</name>
<dbReference type="InterPro" id="IPR002797">
    <property type="entry name" value="Polysacc_synth"/>
</dbReference>
<feature type="transmembrane region" description="Helical" evidence="6">
    <location>
        <begin position="345"/>
        <end position="367"/>
    </location>
</feature>
<feature type="transmembrane region" description="Helical" evidence="6">
    <location>
        <begin position="122"/>
        <end position="144"/>
    </location>
</feature>
<comment type="subcellular location">
    <subcellularLocation>
        <location evidence="1">Cell membrane</location>
        <topology evidence="1">Multi-pass membrane protein</topology>
    </subcellularLocation>
</comment>
<dbReference type="AlphaFoldDB" id="A0A3B0XE57"/>
<evidence type="ECO:0000256" key="1">
    <source>
        <dbReference type="ARBA" id="ARBA00004651"/>
    </source>
</evidence>
<keyword evidence="5 6" id="KW-0472">Membrane</keyword>
<sequence length="509" mass="56706">MNTLDKIIKNSMSNTAAFAVEAITAFLLMPFVILNLGDSAYGIWVLINALTGYLGLFKLGFRPSINKHVAEYEAKGDFEGMREYMSATLHIYLYIAVAIICTSVLVSYFLPGLFLDNNEYLLIFQILILFAGVQSVFSLMGTAYGGVISGYQRYEINAGIEIVVILVRALLIFILLPYFKDLYTVAIAHFTITILGFIATIYYGRKISPIKKLSVFKKPGKEILKLIIKYNSISFIIAALAIFMSYMDSVIVGLILPLSVITHYVVGVRLVKYATMFLSVTTKVIAPAISELNAKNNHEMLLKVLHSTYKVSCIVVFPMLAYLVVLGDDFIALWVGDGYEDSYRVMVIFAFASIFIAPTEALGSFLYGLGNHVYLMYINILEAIIIIPACYIAGVHYGIVGIAAGIAVPRAIFRGVILPLMISNKMKIKLLGKFIRSQLIVLLGSVPFIVYLLFSDRTIGDIDSWIKFILHLSLGMCLYLISIYFITLSQQEKEVSNNILGRLLPRVFP</sequence>
<feature type="transmembrane region" description="Helical" evidence="6">
    <location>
        <begin position="434"/>
        <end position="454"/>
    </location>
</feature>
<dbReference type="EMBL" id="UOFI01000071">
    <property type="protein sequence ID" value="VAW65951.1"/>
    <property type="molecule type" value="Genomic_DNA"/>
</dbReference>
<feature type="transmembrane region" description="Helical" evidence="6">
    <location>
        <begin position="12"/>
        <end position="33"/>
    </location>
</feature>
<keyword evidence="3 6" id="KW-0812">Transmembrane</keyword>
<evidence type="ECO:0008006" key="8">
    <source>
        <dbReference type="Google" id="ProtNLM"/>
    </source>
</evidence>
<feature type="transmembrane region" description="Helical" evidence="6">
    <location>
        <begin position="374"/>
        <end position="394"/>
    </location>
</feature>
<proteinExistence type="predicted"/>
<feature type="transmembrane region" description="Helical" evidence="6">
    <location>
        <begin position="250"/>
        <end position="271"/>
    </location>
</feature>
<evidence type="ECO:0000256" key="2">
    <source>
        <dbReference type="ARBA" id="ARBA00022475"/>
    </source>
</evidence>
<accession>A0A3B0XE57</accession>
<feature type="transmembrane region" description="Helical" evidence="6">
    <location>
        <begin position="307"/>
        <end position="325"/>
    </location>
</feature>
<evidence type="ECO:0000256" key="5">
    <source>
        <dbReference type="ARBA" id="ARBA00023136"/>
    </source>
</evidence>
<protein>
    <recommendedName>
        <fullName evidence="8">O-antigen flippase Wzx</fullName>
    </recommendedName>
</protein>
<reference evidence="7" key="1">
    <citation type="submission" date="2018-06" db="EMBL/GenBank/DDBJ databases">
        <authorList>
            <person name="Zhirakovskaya E."/>
        </authorList>
    </citation>
    <scope>NUCLEOTIDE SEQUENCE</scope>
</reference>
<dbReference type="PANTHER" id="PTHR30250">
    <property type="entry name" value="PST FAMILY PREDICTED COLANIC ACID TRANSPORTER"/>
    <property type="match status" value="1"/>
</dbReference>
<keyword evidence="4 6" id="KW-1133">Transmembrane helix</keyword>
<feature type="transmembrane region" description="Helical" evidence="6">
    <location>
        <begin position="466"/>
        <end position="486"/>
    </location>
</feature>
<evidence type="ECO:0000256" key="3">
    <source>
        <dbReference type="ARBA" id="ARBA00022692"/>
    </source>
</evidence>
<evidence type="ECO:0000256" key="6">
    <source>
        <dbReference type="SAM" id="Phobius"/>
    </source>
</evidence>
<keyword evidence="2" id="KW-1003">Cell membrane</keyword>
<dbReference type="InterPro" id="IPR050833">
    <property type="entry name" value="Poly_Biosynth_Transport"/>
</dbReference>
<dbReference type="Pfam" id="PF01943">
    <property type="entry name" value="Polysacc_synt"/>
    <property type="match status" value="1"/>
</dbReference>
<evidence type="ECO:0000313" key="7">
    <source>
        <dbReference type="EMBL" id="VAW65951.1"/>
    </source>
</evidence>
<feature type="transmembrane region" description="Helical" evidence="6">
    <location>
        <begin position="223"/>
        <end position="244"/>
    </location>
</feature>